<accession>A0A392WF71</accession>
<dbReference type="AlphaFoldDB" id="A0A392WF71"/>
<evidence type="ECO:0000313" key="2">
    <source>
        <dbReference type="Proteomes" id="UP000265520"/>
    </source>
</evidence>
<comment type="caution">
    <text evidence="1">The sequence shown here is derived from an EMBL/GenBank/DDBJ whole genome shotgun (WGS) entry which is preliminary data.</text>
</comment>
<dbReference type="Proteomes" id="UP000265520">
    <property type="component" value="Unassembled WGS sequence"/>
</dbReference>
<reference evidence="1 2" key="1">
    <citation type="journal article" date="2018" name="Front. Plant Sci.">
        <title>Red Clover (Trifolium pratense) and Zigzag Clover (T. medium) - A Picture of Genomic Similarities and Differences.</title>
        <authorList>
            <person name="Dluhosova J."/>
            <person name="Istvanek J."/>
            <person name="Nedelnik J."/>
            <person name="Repkova J."/>
        </authorList>
    </citation>
    <scope>NUCLEOTIDE SEQUENCE [LARGE SCALE GENOMIC DNA]</scope>
    <source>
        <strain evidence="2">cv. 10/8</strain>
        <tissue evidence="1">Leaf</tissue>
    </source>
</reference>
<dbReference type="EMBL" id="LXQA011466708">
    <property type="protein sequence ID" value="MCI98193.1"/>
    <property type="molecule type" value="Genomic_DNA"/>
</dbReference>
<feature type="non-terminal residue" evidence="1">
    <location>
        <position position="49"/>
    </location>
</feature>
<evidence type="ECO:0000313" key="1">
    <source>
        <dbReference type="EMBL" id="MCI98193.1"/>
    </source>
</evidence>
<name>A0A392WF71_9FABA</name>
<proteinExistence type="predicted"/>
<keyword evidence="2" id="KW-1185">Reference proteome</keyword>
<protein>
    <submittedName>
        <fullName evidence="1">Putative gag-pol polyprotein</fullName>
    </submittedName>
</protein>
<organism evidence="1 2">
    <name type="scientific">Trifolium medium</name>
    <dbReference type="NCBI Taxonomy" id="97028"/>
    <lineage>
        <taxon>Eukaryota</taxon>
        <taxon>Viridiplantae</taxon>
        <taxon>Streptophyta</taxon>
        <taxon>Embryophyta</taxon>
        <taxon>Tracheophyta</taxon>
        <taxon>Spermatophyta</taxon>
        <taxon>Magnoliopsida</taxon>
        <taxon>eudicotyledons</taxon>
        <taxon>Gunneridae</taxon>
        <taxon>Pentapetalae</taxon>
        <taxon>rosids</taxon>
        <taxon>fabids</taxon>
        <taxon>Fabales</taxon>
        <taxon>Fabaceae</taxon>
        <taxon>Papilionoideae</taxon>
        <taxon>50 kb inversion clade</taxon>
        <taxon>NPAAA clade</taxon>
        <taxon>Hologalegina</taxon>
        <taxon>IRL clade</taxon>
        <taxon>Trifolieae</taxon>
        <taxon>Trifolium</taxon>
    </lineage>
</organism>
<sequence>MYAMVCTRPNIAHAMGRHHWEAVKWVMRYLSGSSNLKLTLGCKKPMLVG</sequence>